<keyword evidence="2" id="KW-1185">Reference proteome</keyword>
<evidence type="ECO:0000313" key="2">
    <source>
        <dbReference type="Proteomes" id="UP000299102"/>
    </source>
</evidence>
<dbReference type="OrthoDB" id="7487383at2759"/>
<name>A0A4C1Y3L5_EUMVA</name>
<dbReference type="Proteomes" id="UP000299102">
    <property type="component" value="Unassembled WGS sequence"/>
</dbReference>
<protein>
    <submittedName>
        <fullName evidence="1">Uncharacterized protein</fullName>
    </submittedName>
</protein>
<gene>
    <name evidence="1" type="ORF">EVAR_52928_1</name>
</gene>
<organism evidence="1 2">
    <name type="scientific">Eumeta variegata</name>
    <name type="common">Bagworm moth</name>
    <name type="synonym">Eumeta japonica</name>
    <dbReference type="NCBI Taxonomy" id="151549"/>
    <lineage>
        <taxon>Eukaryota</taxon>
        <taxon>Metazoa</taxon>
        <taxon>Ecdysozoa</taxon>
        <taxon>Arthropoda</taxon>
        <taxon>Hexapoda</taxon>
        <taxon>Insecta</taxon>
        <taxon>Pterygota</taxon>
        <taxon>Neoptera</taxon>
        <taxon>Endopterygota</taxon>
        <taxon>Lepidoptera</taxon>
        <taxon>Glossata</taxon>
        <taxon>Ditrysia</taxon>
        <taxon>Tineoidea</taxon>
        <taxon>Psychidae</taxon>
        <taxon>Oiketicinae</taxon>
        <taxon>Eumeta</taxon>
    </lineage>
</organism>
<evidence type="ECO:0000313" key="1">
    <source>
        <dbReference type="EMBL" id="GBP70801.1"/>
    </source>
</evidence>
<proteinExistence type="predicted"/>
<dbReference type="AlphaFoldDB" id="A0A4C1Y3L5"/>
<accession>A0A4C1Y3L5</accession>
<comment type="caution">
    <text evidence="1">The sequence shown here is derived from an EMBL/GenBank/DDBJ whole genome shotgun (WGS) entry which is preliminary data.</text>
</comment>
<sequence length="115" mass="12896">MSEISPSYKAYRGLALKTEGAVPTPALKRPDNAIAFDDRKKAECLADSIEHQCSDNPPYASKHIRRVKEEVRHRVSLPPKDDIDPITHDEISKHIKGLKIRKAPGRDTISSKTLK</sequence>
<reference evidence="1 2" key="1">
    <citation type="journal article" date="2019" name="Commun. Biol.">
        <title>The bagworm genome reveals a unique fibroin gene that provides high tensile strength.</title>
        <authorList>
            <person name="Kono N."/>
            <person name="Nakamura H."/>
            <person name="Ohtoshi R."/>
            <person name="Tomita M."/>
            <person name="Numata K."/>
            <person name="Arakawa K."/>
        </authorList>
    </citation>
    <scope>NUCLEOTIDE SEQUENCE [LARGE SCALE GENOMIC DNA]</scope>
</reference>
<dbReference type="EMBL" id="BGZK01001086">
    <property type="protein sequence ID" value="GBP70801.1"/>
    <property type="molecule type" value="Genomic_DNA"/>
</dbReference>